<protein>
    <submittedName>
        <fullName evidence="1">Uncharacterized protein</fullName>
    </submittedName>
</protein>
<dbReference type="EMBL" id="MT144524">
    <property type="protein sequence ID" value="QJA54633.1"/>
    <property type="molecule type" value="Genomic_DNA"/>
</dbReference>
<gene>
    <name evidence="1" type="ORF">TM448A05410_0004</name>
</gene>
<name>A0A6H2A369_9ZZZZ</name>
<accession>A0A6H2A369</accession>
<sequence length="59" mass="6838">MPVIVPDGCGGEYIEIYFSDLTEEAKREFMRFMRIEHETEGNWECVPLGILMRPEDADA</sequence>
<reference evidence="1" key="1">
    <citation type="submission" date="2020-03" db="EMBL/GenBank/DDBJ databases">
        <title>The deep terrestrial virosphere.</title>
        <authorList>
            <person name="Holmfeldt K."/>
            <person name="Nilsson E."/>
            <person name="Simone D."/>
            <person name="Lopez-Fernandez M."/>
            <person name="Wu X."/>
            <person name="de Brujin I."/>
            <person name="Lundin D."/>
            <person name="Andersson A."/>
            <person name="Bertilsson S."/>
            <person name="Dopson M."/>
        </authorList>
    </citation>
    <scope>NUCLEOTIDE SEQUENCE</scope>
    <source>
        <strain evidence="1">TM448A05410</strain>
    </source>
</reference>
<evidence type="ECO:0000313" key="1">
    <source>
        <dbReference type="EMBL" id="QJA54633.1"/>
    </source>
</evidence>
<dbReference type="AlphaFoldDB" id="A0A6H2A369"/>
<proteinExistence type="predicted"/>
<organism evidence="1">
    <name type="scientific">viral metagenome</name>
    <dbReference type="NCBI Taxonomy" id="1070528"/>
    <lineage>
        <taxon>unclassified sequences</taxon>
        <taxon>metagenomes</taxon>
        <taxon>organismal metagenomes</taxon>
    </lineage>
</organism>